<sequence>MFAMGRVSLSRSYNSVHISMRRQSGRSSRQASDTDVVPAEGSPMLKSAISGNFGTVSLEIRFRSRELRQVVAASEECLPLAWRKACLPWC</sequence>
<evidence type="ECO:0000313" key="2">
    <source>
        <dbReference type="EMBL" id="KAI5319377.1"/>
    </source>
</evidence>
<evidence type="ECO:0000313" key="3">
    <source>
        <dbReference type="Proteomes" id="UP001054821"/>
    </source>
</evidence>
<accession>A0AAD4V811</accession>
<protein>
    <submittedName>
        <fullName evidence="2">Uncharacterized protein</fullName>
    </submittedName>
</protein>
<comment type="caution">
    <text evidence="2">The sequence shown here is derived from an EMBL/GenBank/DDBJ whole genome shotgun (WGS) entry which is preliminary data.</text>
</comment>
<keyword evidence="3" id="KW-1185">Reference proteome</keyword>
<proteinExistence type="predicted"/>
<dbReference type="AlphaFoldDB" id="A0AAD4V811"/>
<organism evidence="2 3">
    <name type="scientific">Prunus dulcis</name>
    <name type="common">Almond</name>
    <name type="synonym">Amygdalus dulcis</name>
    <dbReference type="NCBI Taxonomy" id="3755"/>
    <lineage>
        <taxon>Eukaryota</taxon>
        <taxon>Viridiplantae</taxon>
        <taxon>Streptophyta</taxon>
        <taxon>Embryophyta</taxon>
        <taxon>Tracheophyta</taxon>
        <taxon>Spermatophyta</taxon>
        <taxon>Magnoliopsida</taxon>
        <taxon>eudicotyledons</taxon>
        <taxon>Gunneridae</taxon>
        <taxon>Pentapetalae</taxon>
        <taxon>rosids</taxon>
        <taxon>fabids</taxon>
        <taxon>Rosales</taxon>
        <taxon>Rosaceae</taxon>
        <taxon>Amygdaloideae</taxon>
        <taxon>Amygdaleae</taxon>
        <taxon>Prunus</taxon>
    </lineage>
</organism>
<evidence type="ECO:0000256" key="1">
    <source>
        <dbReference type="SAM" id="MobiDB-lite"/>
    </source>
</evidence>
<dbReference type="Proteomes" id="UP001054821">
    <property type="component" value="Chromosome 7"/>
</dbReference>
<name>A0AAD4V811_PRUDU</name>
<dbReference type="EMBL" id="JAJFAZ020000007">
    <property type="protein sequence ID" value="KAI5319377.1"/>
    <property type="molecule type" value="Genomic_DNA"/>
</dbReference>
<feature type="region of interest" description="Disordered" evidence="1">
    <location>
        <begin position="19"/>
        <end position="43"/>
    </location>
</feature>
<gene>
    <name evidence="2" type="ORF">L3X38_039085</name>
</gene>
<reference evidence="2 3" key="1">
    <citation type="journal article" date="2022" name="G3 (Bethesda)">
        <title>Whole-genome sequence and methylome profiling of the almond [Prunus dulcis (Mill.) D.A. Webb] cultivar 'Nonpareil'.</title>
        <authorList>
            <person name="D'Amico-Willman K.M."/>
            <person name="Ouma W.Z."/>
            <person name="Meulia T."/>
            <person name="Sideli G.M."/>
            <person name="Gradziel T.M."/>
            <person name="Fresnedo-Ramirez J."/>
        </authorList>
    </citation>
    <scope>NUCLEOTIDE SEQUENCE [LARGE SCALE GENOMIC DNA]</scope>
    <source>
        <strain evidence="2">Clone GOH B32 T37-40</strain>
    </source>
</reference>